<dbReference type="RefSeq" id="WP_074756708.1">
    <property type="nucleotide sequence ID" value="NZ_FNCO01000015.1"/>
</dbReference>
<dbReference type="InterPro" id="IPR001466">
    <property type="entry name" value="Beta-lactam-related"/>
</dbReference>
<dbReference type="PANTHER" id="PTHR43283:SF14">
    <property type="entry name" value="BLL8153 PROTEIN"/>
    <property type="match status" value="1"/>
</dbReference>
<feature type="domain" description="Beta-lactamase-related" evidence="2">
    <location>
        <begin position="118"/>
        <end position="400"/>
    </location>
</feature>
<keyword evidence="1" id="KW-0732">Signal</keyword>
<evidence type="ECO:0000313" key="3">
    <source>
        <dbReference type="EMBL" id="SDI63455.1"/>
    </source>
</evidence>
<organism evidence="3 4">
    <name type="scientific">Pseudomonas abietaniphila</name>
    <dbReference type="NCBI Taxonomy" id="89065"/>
    <lineage>
        <taxon>Bacteria</taxon>
        <taxon>Pseudomonadati</taxon>
        <taxon>Pseudomonadota</taxon>
        <taxon>Gammaproteobacteria</taxon>
        <taxon>Pseudomonadales</taxon>
        <taxon>Pseudomonadaceae</taxon>
        <taxon>Pseudomonas</taxon>
    </lineage>
</organism>
<dbReference type="Proteomes" id="UP000182894">
    <property type="component" value="Unassembled WGS sequence"/>
</dbReference>
<protein>
    <recommendedName>
        <fullName evidence="2">Beta-lactamase-related domain-containing protein</fullName>
    </recommendedName>
</protein>
<dbReference type="PANTHER" id="PTHR43283">
    <property type="entry name" value="BETA-LACTAMASE-RELATED"/>
    <property type="match status" value="1"/>
</dbReference>
<dbReference type="InterPro" id="IPR050789">
    <property type="entry name" value="Diverse_Enzym_Activities"/>
</dbReference>
<dbReference type="OrthoDB" id="9814204at2"/>
<gene>
    <name evidence="3" type="ORF">SAMN05216605_11595</name>
</gene>
<evidence type="ECO:0000256" key="1">
    <source>
        <dbReference type="SAM" id="SignalP"/>
    </source>
</evidence>
<dbReference type="Gene3D" id="3.40.710.10">
    <property type="entry name" value="DD-peptidase/beta-lactamase superfamily"/>
    <property type="match status" value="1"/>
</dbReference>
<dbReference type="InterPro" id="IPR012338">
    <property type="entry name" value="Beta-lactam/transpept-like"/>
</dbReference>
<sequence>MFTRAVSRPFQRLKPLTLSLSLLATGTVSGVWAADAEYPHAHEAIGTVEQIYDGAMLPDLAVSTYRNIDRLFPTHTIKAGGHPYTLPKSDKPLGNVHFTYEGKQYDLYDYVALDSVTAMLVIKDGKIAYETYQRGNTEKTRWMSMSVAKSITSTLAAAAIHDGLIKGLDAQVVDYVPELKGSAYEGVTVRDVLMMSSGVKWNETYTDPKSDRRALLNAQISQKPRSAVALMAKLPRAAEPGTVNNYSTGETQILGEIVRGAVKMPLADYLSQKIWQPYGMESDAKWWLDSTNGVEIGGSGISATLRDYGRFGLFFMNNGKVDGKSILPEGWVKEATTPTTLKGGKKLDYGYMWWTAWTDPSKKDGAYAAVGIQGQNIYVNPANNVVIVTFGAQPKPVDKEPIDPMVFFDAVVAELK</sequence>
<dbReference type="AlphaFoldDB" id="A0A1G8M6D1"/>
<proteinExistence type="predicted"/>
<feature type="signal peptide" evidence="1">
    <location>
        <begin position="1"/>
        <end position="33"/>
    </location>
</feature>
<dbReference type="Pfam" id="PF00144">
    <property type="entry name" value="Beta-lactamase"/>
    <property type="match status" value="1"/>
</dbReference>
<accession>A0A1G8M6D1</accession>
<name>A0A1G8M6D1_9PSED</name>
<dbReference type="STRING" id="89065.SAMN05216605_11595"/>
<feature type="chain" id="PRO_5010332428" description="Beta-lactamase-related domain-containing protein" evidence="1">
    <location>
        <begin position="34"/>
        <end position="416"/>
    </location>
</feature>
<evidence type="ECO:0000313" key="4">
    <source>
        <dbReference type="Proteomes" id="UP000182894"/>
    </source>
</evidence>
<keyword evidence="4" id="KW-1185">Reference proteome</keyword>
<reference evidence="4" key="1">
    <citation type="submission" date="2016-10" db="EMBL/GenBank/DDBJ databases">
        <authorList>
            <person name="Varghese N."/>
            <person name="Submissions S."/>
        </authorList>
    </citation>
    <scope>NUCLEOTIDE SEQUENCE [LARGE SCALE GENOMIC DNA]</scope>
    <source>
        <strain evidence="4">ATCC 700689</strain>
    </source>
</reference>
<dbReference type="SUPFAM" id="SSF56601">
    <property type="entry name" value="beta-lactamase/transpeptidase-like"/>
    <property type="match status" value="1"/>
</dbReference>
<dbReference type="EMBL" id="FNCO01000015">
    <property type="protein sequence ID" value="SDI63455.1"/>
    <property type="molecule type" value="Genomic_DNA"/>
</dbReference>
<evidence type="ECO:0000259" key="2">
    <source>
        <dbReference type="Pfam" id="PF00144"/>
    </source>
</evidence>